<dbReference type="EMBL" id="BPLF01000001">
    <property type="protein sequence ID" value="GIX61674.1"/>
    <property type="molecule type" value="Genomic_DNA"/>
</dbReference>
<feature type="domain" description="Archease" evidence="6">
    <location>
        <begin position="65"/>
        <end position="198"/>
    </location>
</feature>
<evidence type="ECO:0000256" key="4">
    <source>
        <dbReference type="ARBA" id="ARBA00022837"/>
    </source>
</evidence>
<dbReference type="InterPro" id="IPR036820">
    <property type="entry name" value="Archease_dom_sf"/>
</dbReference>
<dbReference type="SUPFAM" id="SSF69819">
    <property type="entry name" value="MTH1598-like"/>
    <property type="match status" value="1"/>
</dbReference>
<keyword evidence="2" id="KW-0819">tRNA processing</keyword>
<evidence type="ECO:0000256" key="1">
    <source>
        <dbReference type="ARBA" id="ARBA00007963"/>
    </source>
</evidence>
<feature type="compositionally biased region" description="Polar residues" evidence="5">
    <location>
        <begin position="29"/>
        <end position="40"/>
    </location>
</feature>
<organism evidence="7 8">
    <name type="scientific">Babesia caballi</name>
    <dbReference type="NCBI Taxonomy" id="5871"/>
    <lineage>
        <taxon>Eukaryota</taxon>
        <taxon>Sar</taxon>
        <taxon>Alveolata</taxon>
        <taxon>Apicomplexa</taxon>
        <taxon>Aconoidasida</taxon>
        <taxon>Piroplasmida</taxon>
        <taxon>Babesiidae</taxon>
        <taxon>Babesia</taxon>
    </lineage>
</organism>
<protein>
    <submittedName>
        <fullName evidence="7">Archease family protein</fullName>
    </submittedName>
</protein>
<feature type="region of interest" description="Disordered" evidence="5">
    <location>
        <begin position="1"/>
        <end position="48"/>
    </location>
</feature>
<dbReference type="RefSeq" id="XP_067713745.1">
    <property type="nucleotide sequence ID" value="XM_067857644.1"/>
</dbReference>
<dbReference type="GO" id="GO:0072669">
    <property type="term" value="C:tRNA-splicing ligase complex"/>
    <property type="evidence" value="ECO:0007669"/>
    <property type="project" value="TreeGrafter"/>
</dbReference>
<evidence type="ECO:0000256" key="5">
    <source>
        <dbReference type="SAM" id="MobiDB-lite"/>
    </source>
</evidence>
<gene>
    <name evidence="7" type="ORF">BcabD6B2_11090</name>
</gene>
<comment type="similarity">
    <text evidence="1">Belongs to the archease family.</text>
</comment>
<dbReference type="InterPro" id="IPR023572">
    <property type="entry name" value="Archease_dom"/>
</dbReference>
<dbReference type="InterPro" id="IPR002804">
    <property type="entry name" value="Archease"/>
</dbReference>
<dbReference type="PANTHER" id="PTHR12682:SF11">
    <property type="entry name" value="PROTEIN ARCHEASE"/>
    <property type="match status" value="1"/>
</dbReference>
<dbReference type="Gene3D" id="3.55.10.10">
    <property type="entry name" value="Archease domain"/>
    <property type="match status" value="1"/>
</dbReference>
<sequence>MEPQHRYVINGVQITSKPPRDRRRPTSRGGHTQTPFQDLPSSPPEPQDSYIAADVHELEREKHVFGYLDHPADVIITGSGRGFCVALESVVLAMFGYMTDTALVAARSRRVITVTGNSMTHLLFSVLVECLYVHSSGSFVAKHVRVSGDVDVKRLLEARGCVEVTVELYGERFDREVHTSGTEVKAVTYHGLKIEMTVGSRAVVFSENPAEAVSPDNLALLLDSCDASSLSDAYFKVYALVDI</sequence>
<evidence type="ECO:0000256" key="3">
    <source>
        <dbReference type="ARBA" id="ARBA00022723"/>
    </source>
</evidence>
<keyword evidence="8" id="KW-1185">Reference proteome</keyword>
<keyword evidence="4" id="KW-0106">Calcium</keyword>
<dbReference type="Proteomes" id="UP001497744">
    <property type="component" value="Unassembled WGS sequence"/>
</dbReference>
<evidence type="ECO:0000313" key="7">
    <source>
        <dbReference type="EMBL" id="GIX61674.1"/>
    </source>
</evidence>
<accession>A0AAV4LP43</accession>
<dbReference type="AlphaFoldDB" id="A0AAV4LP43"/>
<evidence type="ECO:0000256" key="2">
    <source>
        <dbReference type="ARBA" id="ARBA00022694"/>
    </source>
</evidence>
<dbReference type="GO" id="GO:0046872">
    <property type="term" value="F:metal ion binding"/>
    <property type="evidence" value="ECO:0007669"/>
    <property type="project" value="UniProtKB-KW"/>
</dbReference>
<name>A0AAV4LP43_BABCB</name>
<dbReference type="GeneID" id="94193157"/>
<evidence type="ECO:0000259" key="6">
    <source>
        <dbReference type="Pfam" id="PF01951"/>
    </source>
</evidence>
<comment type="caution">
    <text evidence="7">The sequence shown here is derived from an EMBL/GenBank/DDBJ whole genome shotgun (WGS) entry which is preliminary data.</text>
</comment>
<proteinExistence type="inferred from homology"/>
<keyword evidence="3" id="KW-0479">Metal-binding</keyword>
<reference evidence="7 8" key="1">
    <citation type="submission" date="2021-06" db="EMBL/GenBank/DDBJ databases">
        <title>Genome sequence of Babesia caballi.</title>
        <authorList>
            <person name="Yamagishi J."/>
            <person name="Kidaka T."/>
            <person name="Ochi A."/>
        </authorList>
    </citation>
    <scope>NUCLEOTIDE SEQUENCE [LARGE SCALE GENOMIC DNA]</scope>
    <source>
        <strain evidence="7">USDA-D6B2</strain>
    </source>
</reference>
<dbReference type="PANTHER" id="PTHR12682">
    <property type="entry name" value="ARCHEASE"/>
    <property type="match status" value="1"/>
</dbReference>
<dbReference type="Pfam" id="PF01951">
    <property type="entry name" value="Archease"/>
    <property type="match status" value="1"/>
</dbReference>
<evidence type="ECO:0000313" key="8">
    <source>
        <dbReference type="Proteomes" id="UP001497744"/>
    </source>
</evidence>
<dbReference type="GO" id="GO:0006388">
    <property type="term" value="P:tRNA splicing, via endonucleolytic cleavage and ligation"/>
    <property type="evidence" value="ECO:0007669"/>
    <property type="project" value="TreeGrafter"/>
</dbReference>